<dbReference type="PROSITE" id="PS50889">
    <property type="entry name" value="S4"/>
    <property type="match status" value="1"/>
</dbReference>
<accession>A0AAN7BU33</accession>
<dbReference type="InterPro" id="IPR014722">
    <property type="entry name" value="Rib_uL2_dom2"/>
</dbReference>
<dbReference type="Pfam" id="PF16121">
    <property type="entry name" value="40S_S4_C"/>
    <property type="match status" value="1"/>
</dbReference>
<dbReference type="InterPro" id="IPR041982">
    <property type="entry name" value="Ribosomal_eS4_KOW"/>
</dbReference>
<feature type="region of interest" description="Disordered" evidence="7">
    <location>
        <begin position="290"/>
        <end position="316"/>
    </location>
</feature>
<dbReference type="GO" id="GO:0022627">
    <property type="term" value="C:cytosolic small ribosomal subunit"/>
    <property type="evidence" value="ECO:0007669"/>
    <property type="project" value="TreeGrafter"/>
</dbReference>
<evidence type="ECO:0000313" key="11">
    <source>
        <dbReference type="Proteomes" id="UP001301958"/>
    </source>
</evidence>
<sequence>MATIEPRLIHLLNNSQTPDLPPIQSLSLPPLDPNTNQRIGDRSNPPQIPPISSVNPLADAHLPKLRPQLEDAAFPNDNSGRLTGPARPQHTFGDPESSLAPFSLRMLVDDVSGATADDSNKKRHRAMTTKEDFVQLPQPLKKQKSMQLTQQVVPPIIAGLHEPPPNAAVFPPITSGPFDNGEPPVGGLLMDFGPAPAAAPHPPLAMIEDRTAPNQPAADVDRNATAGRAKRRATKPRNKWTDEETNNLLLGVSRHGVGKWTLIMEDPDFKFNGRTPGDLKDRFRTCCPAEMREDGKKQQSAKYDNKTATSSDSSKPKYGLQLVDLLIDEPSENHQSPPADAETTAKSRKSRAHRKKMEDLANLGICAPFKKSVRRERRAFTEEDDKQILDGLAEYGPSWTKIQRDPKYNLVSRQPTDLRDRVRNKYPEIYARIERGSLSLKEILKDVLIMEPSVNTSMDQSFHNAPTTTPNPVEPSLNHSSSKEDLPSKKHQKRLSAPSHWLLDKLSGVYAPRPSAGPHKLRDCMPLIVFVRNRLKYALNYRETKSILLQRLVKVDGKVRTDMTYPAGFMDVITIEKTGENFRLIYDTKGRFTVHRIGEEESKYKLGKVKRVQLGRGGVPFLVTHDARTIRYPDPAIKVNDTVKIDLETGKISDFIKFDTGAIAMVTGGRNMGRVGVITHRERHDGGFNIVHIKDAIDNTFATRESNVFVIGSEKPWVSLPKGKGVKLTIAEERDRRRATTAAH</sequence>
<dbReference type="Proteomes" id="UP001301958">
    <property type="component" value="Unassembled WGS sequence"/>
</dbReference>
<feature type="compositionally biased region" description="Polar residues" evidence="7">
    <location>
        <begin position="458"/>
        <end position="471"/>
    </location>
</feature>
<dbReference type="Gene3D" id="2.40.50.740">
    <property type="match status" value="1"/>
</dbReference>
<dbReference type="SUPFAM" id="SSF46689">
    <property type="entry name" value="Homeodomain-like"/>
    <property type="match status" value="2"/>
</dbReference>
<reference evidence="10" key="1">
    <citation type="journal article" date="2023" name="Mol. Phylogenet. Evol.">
        <title>Genome-scale phylogeny and comparative genomics of the fungal order Sordariales.</title>
        <authorList>
            <person name="Hensen N."/>
            <person name="Bonometti L."/>
            <person name="Westerberg I."/>
            <person name="Brannstrom I.O."/>
            <person name="Guillou S."/>
            <person name="Cros-Aarteil S."/>
            <person name="Calhoun S."/>
            <person name="Haridas S."/>
            <person name="Kuo A."/>
            <person name="Mondo S."/>
            <person name="Pangilinan J."/>
            <person name="Riley R."/>
            <person name="LaButti K."/>
            <person name="Andreopoulos B."/>
            <person name="Lipzen A."/>
            <person name="Chen C."/>
            <person name="Yan M."/>
            <person name="Daum C."/>
            <person name="Ng V."/>
            <person name="Clum A."/>
            <person name="Steindorff A."/>
            <person name="Ohm R.A."/>
            <person name="Martin F."/>
            <person name="Silar P."/>
            <person name="Natvig D.O."/>
            <person name="Lalanne C."/>
            <person name="Gautier V."/>
            <person name="Ament-Velasquez S.L."/>
            <person name="Kruys A."/>
            <person name="Hutchinson M.I."/>
            <person name="Powell A.J."/>
            <person name="Barry K."/>
            <person name="Miller A.N."/>
            <person name="Grigoriev I.V."/>
            <person name="Debuchy R."/>
            <person name="Gladieux P."/>
            <person name="Hiltunen Thoren M."/>
            <person name="Johannesson H."/>
        </authorList>
    </citation>
    <scope>NUCLEOTIDE SEQUENCE</scope>
    <source>
        <strain evidence="10">CBS 990.96</strain>
    </source>
</reference>
<evidence type="ECO:0000256" key="1">
    <source>
        <dbReference type="ARBA" id="ARBA00007500"/>
    </source>
</evidence>
<feature type="region of interest" description="Disordered" evidence="7">
    <location>
        <begin position="70"/>
        <end position="97"/>
    </location>
</feature>
<dbReference type="Pfam" id="PF00467">
    <property type="entry name" value="KOW"/>
    <property type="match status" value="1"/>
</dbReference>
<dbReference type="InterPro" id="IPR018199">
    <property type="entry name" value="Ribosomal_eS4_N_CS"/>
</dbReference>
<dbReference type="GO" id="GO:0003735">
    <property type="term" value="F:structural constituent of ribosome"/>
    <property type="evidence" value="ECO:0007669"/>
    <property type="project" value="InterPro"/>
</dbReference>
<dbReference type="Pfam" id="PF00900">
    <property type="entry name" value="Ribosomal_S4e"/>
    <property type="match status" value="1"/>
</dbReference>
<feature type="domain" description="Myb-like" evidence="8">
    <location>
        <begin position="232"/>
        <end position="285"/>
    </location>
</feature>
<evidence type="ECO:0000256" key="4">
    <source>
        <dbReference type="ARBA" id="ARBA00022980"/>
    </source>
</evidence>
<dbReference type="SMART" id="SM00717">
    <property type="entry name" value="SANT"/>
    <property type="match status" value="2"/>
</dbReference>
<keyword evidence="11" id="KW-1185">Reference proteome</keyword>
<feature type="region of interest" description="Disordered" evidence="7">
    <location>
        <begin position="330"/>
        <end position="354"/>
    </location>
</feature>
<dbReference type="CDD" id="cd00165">
    <property type="entry name" value="S4"/>
    <property type="match status" value="1"/>
</dbReference>
<feature type="region of interest" description="Disordered" evidence="7">
    <location>
        <begin position="13"/>
        <end position="58"/>
    </location>
</feature>
<keyword evidence="5" id="KW-0687">Ribonucleoprotein</keyword>
<feature type="region of interest" description="Disordered" evidence="7">
    <location>
        <begin position="458"/>
        <end position="496"/>
    </location>
</feature>
<reference evidence="10" key="2">
    <citation type="submission" date="2023-05" db="EMBL/GenBank/DDBJ databases">
        <authorList>
            <consortium name="Lawrence Berkeley National Laboratory"/>
            <person name="Steindorff A."/>
            <person name="Hensen N."/>
            <person name="Bonometti L."/>
            <person name="Westerberg I."/>
            <person name="Brannstrom I.O."/>
            <person name="Guillou S."/>
            <person name="Cros-Aarteil S."/>
            <person name="Calhoun S."/>
            <person name="Haridas S."/>
            <person name="Kuo A."/>
            <person name="Mondo S."/>
            <person name="Pangilinan J."/>
            <person name="Riley R."/>
            <person name="Labutti K."/>
            <person name="Andreopoulos B."/>
            <person name="Lipzen A."/>
            <person name="Chen C."/>
            <person name="Yanf M."/>
            <person name="Daum C."/>
            <person name="Ng V."/>
            <person name="Clum A."/>
            <person name="Ohm R."/>
            <person name="Martin F."/>
            <person name="Silar P."/>
            <person name="Natvig D."/>
            <person name="Lalanne C."/>
            <person name="Gautier V."/>
            <person name="Ament-Velasquez S.L."/>
            <person name="Kruys A."/>
            <person name="Hutchinson M.I."/>
            <person name="Powell A.J."/>
            <person name="Barry K."/>
            <person name="Miller A.N."/>
            <person name="Grigoriev I.V."/>
            <person name="Debuchy R."/>
            <person name="Gladieux P."/>
            <person name="Thoren M.H."/>
            <person name="Johannesson H."/>
        </authorList>
    </citation>
    <scope>NUCLEOTIDE SEQUENCE</scope>
    <source>
        <strain evidence="10">CBS 990.96</strain>
    </source>
</reference>
<dbReference type="Gene3D" id="2.30.30.30">
    <property type="match status" value="1"/>
</dbReference>
<dbReference type="InterPro" id="IPR013845">
    <property type="entry name" value="Ribosomal_eS4_central_region"/>
</dbReference>
<dbReference type="PROSITE" id="PS50090">
    <property type="entry name" value="MYB_LIKE"/>
    <property type="match status" value="1"/>
</dbReference>
<dbReference type="Gene3D" id="3.10.290.10">
    <property type="entry name" value="RNA-binding S4 domain"/>
    <property type="match status" value="1"/>
</dbReference>
<dbReference type="GO" id="GO:0019843">
    <property type="term" value="F:rRNA binding"/>
    <property type="evidence" value="ECO:0007669"/>
    <property type="project" value="UniProtKB-KW"/>
</dbReference>
<evidence type="ECO:0000256" key="7">
    <source>
        <dbReference type="SAM" id="MobiDB-lite"/>
    </source>
</evidence>
<dbReference type="FunFam" id="2.30.30.30:FF:000005">
    <property type="entry name" value="40S ribosomal protein S4"/>
    <property type="match status" value="1"/>
</dbReference>
<dbReference type="Pfam" id="PF08071">
    <property type="entry name" value="RS4NT"/>
    <property type="match status" value="1"/>
</dbReference>
<evidence type="ECO:0000313" key="10">
    <source>
        <dbReference type="EMBL" id="KAK4229043.1"/>
    </source>
</evidence>
<name>A0AAN7BU33_9PEZI</name>
<evidence type="ECO:0000259" key="9">
    <source>
        <dbReference type="PROSITE" id="PS51294"/>
    </source>
</evidence>
<dbReference type="InterPro" id="IPR013843">
    <property type="entry name" value="Ribosomal_eS4_N"/>
</dbReference>
<dbReference type="GO" id="GO:0002181">
    <property type="term" value="P:cytoplasmic translation"/>
    <property type="evidence" value="ECO:0007669"/>
    <property type="project" value="UniProtKB-ARBA"/>
</dbReference>
<dbReference type="CDD" id="cd11660">
    <property type="entry name" value="SANT_TRF"/>
    <property type="match status" value="2"/>
</dbReference>
<keyword evidence="2 6" id="KW-0699">rRNA-binding</keyword>
<dbReference type="AlphaFoldDB" id="A0AAN7BU33"/>
<dbReference type="PANTHER" id="PTHR11581:SF0">
    <property type="entry name" value="SMALL RIBOSOMAL SUBUNIT PROTEIN ES4"/>
    <property type="match status" value="1"/>
</dbReference>
<dbReference type="InterPro" id="IPR038237">
    <property type="entry name" value="Ribosomal_eS4_central_sf"/>
</dbReference>
<organism evidence="10 11">
    <name type="scientific">Podospora fimiseda</name>
    <dbReference type="NCBI Taxonomy" id="252190"/>
    <lineage>
        <taxon>Eukaryota</taxon>
        <taxon>Fungi</taxon>
        <taxon>Dikarya</taxon>
        <taxon>Ascomycota</taxon>
        <taxon>Pezizomycotina</taxon>
        <taxon>Sordariomycetes</taxon>
        <taxon>Sordariomycetidae</taxon>
        <taxon>Sordariales</taxon>
        <taxon>Podosporaceae</taxon>
        <taxon>Podospora</taxon>
    </lineage>
</organism>
<dbReference type="Gene3D" id="1.10.246.220">
    <property type="match status" value="1"/>
</dbReference>
<dbReference type="EMBL" id="MU865312">
    <property type="protein sequence ID" value="KAK4229043.1"/>
    <property type="molecule type" value="Genomic_DNA"/>
</dbReference>
<dbReference type="InterPro" id="IPR000876">
    <property type="entry name" value="Ribosomal_eS4"/>
</dbReference>
<keyword evidence="3 6" id="KW-0694">RNA-binding</keyword>
<dbReference type="InterPro" id="IPR036986">
    <property type="entry name" value="S4_RNA-bd_sf"/>
</dbReference>
<dbReference type="InterPro" id="IPR009057">
    <property type="entry name" value="Homeodomain-like_sf"/>
</dbReference>
<dbReference type="FunFam" id="2.40.50.740:FF:000001">
    <property type="entry name" value="40S ribosomal protein S4"/>
    <property type="match status" value="1"/>
</dbReference>
<protein>
    <submittedName>
        <fullName evidence="10">40S ribosomal protein S4-A</fullName>
    </submittedName>
</protein>
<dbReference type="PROSITE" id="PS00528">
    <property type="entry name" value="RIBOSOMAL_S4E"/>
    <property type="match status" value="1"/>
</dbReference>
<comment type="similarity">
    <text evidence="1">Belongs to the eukaryotic ribosomal protein eS4 family.</text>
</comment>
<dbReference type="Gene3D" id="1.10.10.60">
    <property type="entry name" value="Homeodomain-like"/>
    <property type="match status" value="1"/>
</dbReference>
<dbReference type="PANTHER" id="PTHR11581">
    <property type="entry name" value="30S/40S RIBOSOMAL PROTEIN S4"/>
    <property type="match status" value="1"/>
</dbReference>
<proteinExistence type="inferred from homology"/>
<evidence type="ECO:0000259" key="8">
    <source>
        <dbReference type="PROSITE" id="PS50090"/>
    </source>
</evidence>
<dbReference type="InterPro" id="IPR001005">
    <property type="entry name" value="SANT/Myb"/>
</dbReference>
<evidence type="ECO:0000256" key="5">
    <source>
        <dbReference type="ARBA" id="ARBA00023274"/>
    </source>
</evidence>
<gene>
    <name evidence="10" type="ORF">QBC38DRAFT_508533</name>
</gene>
<evidence type="ECO:0000256" key="2">
    <source>
        <dbReference type="ARBA" id="ARBA00022730"/>
    </source>
</evidence>
<dbReference type="InterPro" id="IPR017930">
    <property type="entry name" value="Myb_dom"/>
</dbReference>
<keyword evidence="4 10" id="KW-0689">Ribosomal protein</keyword>
<feature type="domain" description="HTH myb-type" evidence="9">
    <location>
        <begin position="232"/>
        <end position="291"/>
    </location>
</feature>
<dbReference type="Pfam" id="PF00249">
    <property type="entry name" value="Myb_DNA-binding"/>
    <property type="match status" value="1"/>
</dbReference>
<dbReference type="PROSITE" id="PS51294">
    <property type="entry name" value="HTH_MYB"/>
    <property type="match status" value="1"/>
</dbReference>
<comment type="caution">
    <text evidence="10">The sequence shown here is derived from an EMBL/GenBank/DDBJ whole genome shotgun (WGS) entry which is preliminary data.</text>
</comment>
<dbReference type="FunFam" id="3.10.290.10:FF:000002">
    <property type="entry name" value="40S ribosomal protein S4"/>
    <property type="match status" value="1"/>
</dbReference>
<dbReference type="CDD" id="cd06087">
    <property type="entry name" value="KOW_RPS4"/>
    <property type="match status" value="1"/>
</dbReference>
<dbReference type="HAMAP" id="MF_00485">
    <property type="entry name" value="Ribosomal_eS4"/>
    <property type="match status" value="1"/>
</dbReference>
<feature type="compositionally biased region" description="Polar residues" evidence="7">
    <location>
        <begin position="298"/>
        <end position="313"/>
    </location>
</feature>
<evidence type="ECO:0000256" key="6">
    <source>
        <dbReference type="PROSITE-ProRule" id="PRU00182"/>
    </source>
</evidence>
<dbReference type="InterPro" id="IPR032277">
    <property type="entry name" value="Ribosomal_eS4_C"/>
</dbReference>
<evidence type="ECO:0000256" key="3">
    <source>
        <dbReference type="ARBA" id="ARBA00022884"/>
    </source>
</evidence>
<dbReference type="InterPro" id="IPR005824">
    <property type="entry name" value="KOW"/>
</dbReference>